<dbReference type="PANTHER" id="PTHR33164">
    <property type="entry name" value="TRANSCRIPTIONAL REGULATOR, MARR FAMILY"/>
    <property type="match status" value="1"/>
</dbReference>
<dbReference type="SUPFAM" id="SSF46785">
    <property type="entry name" value="Winged helix' DNA-binding domain"/>
    <property type="match status" value="1"/>
</dbReference>
<evidence type="ECO:0000313" key="2">
    <source>
        <dbReference type="EMBL" id="GAA4864290.1"/>
    </source>
</evidence>
<keyword evidence="3" id="KW-1185">Reference proteome</keyword>
<proteinExistence type="predicted"/>
<dbReference type="InterPro" id="IPR011991">
    <property type="entry name" value="ArsR-like_HTH"/>
</dbReference>
<protein>
    <submittedName>
        <fullName evidence="2">MarR family transcriptional regulator</fullName>
    </submittedName>
</protein>
<comment type="caution">
    <text evidence="2">The sequence shown here is derived from an EMBL/GenBank/DDBJ whole genome shotgun (WGS) entry which is preliminary data.</text>
</comment>
<dbReference type="Proteomes" id="UP001501752">
    <property type="component" value="Unassembled WGS sequence"/>
</dbReference>
<dbReference type="PANTHER" id="PTHR33164:SF57">
    <property type="entry name" value="MARR-FAMILY TRANSCRIPTIONAL REGULATOR"/>
    <property type="match status" value="1"/>
</dbReference>
<reference evidence="3" key="1">
    <citation type="journal article" date="2019" name="Int. J. Syst. Evol. Microbiol.">
        <title>The Global Catalogue of Microorganisms (GCM) 10K type strain sequencing project: providing services to taxonomists for standard genome sequencing and annotation.</title>
        <authorList>
            <consortium name="The Broad Institute Genomics Platform"/>
            <consortium name="The Broad Institute Genome Sequencing Center for Infectious Disease"/>
            <person name="Wu L."/>
            <person name="Ma J."/>
        </authorList>
    </citation>
    <scope>NUCLEOTIDE SEQUENCE [LARGE SCALE GENOMIC DNA]</scope>
    <source>
        <strain evidence="3">JCM 13006</strain>
    </source>
</reference>
<gene>
    <name evidence="2" type="ORF">GCM10023235_48220</name>
</gene>
<organism evidence="2 3">
    <name type="scientific">Kitasatospora terrestris</name>
    <dbReference type="NCBI Taxonomy" id="258051"/>
    <lineage>
        <taxon>Bacteria</taxon>
        <taxon>Bacillati</taxon>
        <taxon>Actinomycetota</taxon>
        <taxon>Actinomycetes</taxon>
        <taxon>Kitasatosporales</taxon>
        <taxon>Streptomycetaceae</taxon>
        <taxon>Kitasatospora</taxon>
    </lineage>
</organism>
<name>A0ABP9DZ28_9ACTN</name>
<dbReference type="SMART" id="SM00347">
    <property type="entry name" value="HTH_MARR"/>
    <property type="match status" value="1"/>
</dbReference>
<feature type="domain" description="HTH marR-type" evidence="1">
    <location>
        <begin position="28"/>
        <end position="162"/>
    </location>
</feature>
<sequence length="167" mass="18444">MKQLPDRGGAGCAILSAMSGDAAAETAFLAVEREVGVLFRRGRARAAEMSRMVHPSLEGVAYSMLGFIWQAGRVRVTDIGLHFGVGKATISRQIKVIEELGLVVREADPQDGRSFLVSLTPDGEARFLAAREVRLERLRRLLGTWETVDVRQFAQLLERFNTLTDES</sequence>
<dbReference type="InterPro" id="IPR000835">
    <property type="entry name" value="HTH_MarR-typ"/>
</dbReference>
<dbReference type="CDD" id="cd00090">
    <property type="entry name" value="HTH_ARSR"/>
    <property type="match status" value="1"/>
</dbReference>
<dbReference type="InterPro" id="IPR039422">
    <property type="entry name" value="MarR/SlyA-like"/>
</dbReference>
<dbReference type="InterPro" id="IPR036388">
    <property type="entry name" value="WH-like_DNA-bd_sf"/>
</dbReference>
<dbReference type="InterPro" id="IPR036390">
    <property type="entry name" value="WH_DNA-bd_sf"/>
</dbReference>
<evidence type="ECO:0000313" key="3">
    <source>
        <dbReference type="Proteomes" id="UP001501752"/>
    </source>
</evidence>
<dbReference type="PROSITE" id="PS50995">
    <property type="entry name" value="HTH_MARR_2"/>
    <property type="match status" value="1"/>
</dbReference>
<dbReference type="Gene3D" id="1.10.10.10">
    <property type="entry name" value="Winged helix-like DNA-binding domain superfamily/Winged helix DNA-binding domain"/>
    <property type="match status" value="1"/>
</dbReference>
<evidence type="ECO:0000259" key="1">
    <source>
        <dbReference type="PROSITE" id="PS50995"/>
    </source>
</evidence>
<dbReference type="Pfam" id="PF12802">
    <property type="entry name" value="MarR_2"/>
    <property type="match status" value="1"/>
</dbReference>
<accession>A0ABP9DZ28</accession>
<dbReference type="EMBL" id="BAABIS010000001">
    <property type="protein sequence ID" value="GAA4864290.1"/>
    <property type="molecule type" value="Genomic_DNA"/>
</dbReference>